<proteinExistence type="predicted"/>
<accession>A0A0F9B070</accession>
<comment type="caution">
    <text evidence="1">The sequence shown here is derived from an EMBL/GenBank/DDBJ whole genome shotgun (WGS) entry which is preliminary data.</text>
</comment>
<evidence type="ECO:0000313" key="1">
    <source>
        <dbReference type="EMBL" id="KKK77991.1"/>
    </source>
</evidence>
<gene>
    <name evidence="1" type="ORF">LCGC14_2848030</name>
</gene>
<name>A0A0F9B070_9ZZZZ</name>
<organism evidence="1">
    <name type="scientific">marine sediment metagenome</name>
    <dbReference type="NCBI Taxonomy" id="412755"/>
    <lineage>
        <taxon>unclassified sequences</taxon>
        <taxon>metagenomes</taxon>
        <taxon>ecological metagenomes</taxon>
    </lineage>
</organism>
<dbReference type="AlphaFoldDB" id="A0A0F9B070"/>
<feature type="non-terminal residue" evidence="1">
    <location>
        <position position="1"/>
    </location>
</feature>
<sequence>DPGNEFPGAQRFRDPFFDTGDQDIVGTLTTGSSIALYLHRNVPAGTRKRTSAAWALVALTQVTTDDPNPLVSVCPIVFDVESDDPALTFSPDRFPAISGGSRLEGRVVDSVSGLPIENRAAVIDADVGTMVDPTADRVTNAAGDVAATYTSPTNPALEGTTVNFTMKVGAGDEV</sequence>
<protein>
    <submittedName>
        <fullName evidence="1">Uncharacterized protein</fullName>
    </submittedName>
</protein>
<reference evidence="1" key="1">
    <citation type="journal article" date="2015" name="Nature">
        <title>Complex archaea that bridge the gap between prokaryotes and eukaryotes.</title>
        <authorList>
            <person name="Spang A."/>
            <person name="Saw J.H."/>
            <person name="Jorgensen S.L."/>
            <person name="Zaremba-Niedzwiedzka K."/>
            <person name="Martijn J."/>
            <person name="Lind A.E."/>
            <person name="van Eijk R."/>
            <person name="Schleper C."/>
            <person name="Guy L."/>
            <person name="Ettema T.J."/>
        </authorList>
    </citation>
    <scope>NUCLEOTIDE SEQUENCE</scope>
</reference>
<dbReference type="EMBL" id="LAZR01054694">
    <property type="protein sequence ID" value="KKK77991.1"/>
    <property type="molecule type" value="Genomic_DNA"/>
</dbReference>